<dbReference type="SMART" id="SM00490">
    <property type="entry name" value="HELICc"/>
    <property type="match status" value="1"/>
</dbReference>
<feature type="region of interest" description="Disordered" evidence="3">
    <location>
        <begin position="192"/>
        <end position="259"/>
    </location>
</feature>
<dbReference type="GO" id="GO:0005634">
    <property type="term" value="C:nucleus"/>
    <property type="evidence" value="ECO:0007669"/>
    <property type="project" value="TreeGrafter"/>
</dbReference>
<dbReference type="InterPro" id="IPR011545">
    <property type="entry name" value="DEAD/DEAH_box_helicase_dom"/>
</dbReference>
<evidence type="ECO:0000256" key="2">
    <source>
        <dbReference type="ARBA" id="ARBA00022840"/>
    </source>
</evidence>
<feature type="compositionally biased region" description="Low complexity" evidence="3">
    <location>
        <begin position="246"/>
        <end position="255"/>
    </location>
</feature>
<feature type="compositionally biased region" description="Polar residues" evidence="3">
    <location>
        <begin position="200"/>
        <end position="209"/>
    </location>
</feature>
<dbReference type="GO" id="GO:0043138">
    <property type="term" value="F:3'-5' DNA helicase activity"/>
    <property type="evidence" value="ECO:0007669"/>
    <property type="project" value="TreeGrafter"/>
</dbReference>
<dbReference type="Pfam" id="PF22982">
    <property type="entry name" value="WHD_HRQ1"/>
    <property type="match status" value="1"/>
</dbReference>
<dbReference type="EMBL" id="JAATIP010000335">
    <property type="protein sequence ID" value="KAF4351529.1"/>
    <property type="molecule type" value="Genomic_DNA"/>
</dbReference>
<dbReference type="Pfam" id="PF00271">
    <property type="entry name" value="Helicase_C"/>
    <property type="match status" value="1"/>
</dbReference>
<dbReference type="CDD" id="cd17923">
    <property type="entry name" value="DEXHc_Hrq1-like"/>
    <property type="match status" value="1"/>
</dbReference>
<dbReference type="GO" id="GO:0036297">
    <property type="term" value="P:interstrand cross-link repair"/>
    <property type="evidence" value="ECO:0007669"/>
    <property type="project" value="TreeGrafter"/>
</dbReference>
<dbReference type="PROSITE" id="PS51192">
    <property type="entry name" value="HELICASE_ATP_BIND_1"/>
    <property type="match status" value="1"/>
</dbReference>
<feature type="domain" description="Helicase C-terminal" evidence="5">
    <location>
        <begin position="677"/>
        <end position="868"/>
    </location>
</feature>
<dbReference type="InterPro" id="IPR001650">
    <property type="entry name" value="Helicase_C-like"/>
</dbReference>
<dbReference type="CDD" id="cd18797">
    <property type="entry name" value="SF2_C_Hrq"/>
    <property type="match status" value="1"/>
</dbReference>
<feature type="region of interest" description="Disordered" evidence="3">
    <location>
        <begin position="540"/>
        <end position="561"/>
    </location>
</feature>
<dbReference type="Proteomes" id="UP000525078">
    <property type="component" value="Unassembled WGS sequence"/>
</dbReference>
<dbReference type="GO" id="GO:0003676">
    <property type="term" value="F:nucleic acid binding"/>
    <property type="evidence" value="ECO:0007669"/>
    <property type="project" value="InterPro"/>
</dbReference>
<feature type="domain" description="Helicase ATP-binding" evidence="4">
    <location>
        <begin position="329"/>
        <end position="510"/>
    </location>
</feature>
<organism evidence="6 7">
    <name type="scientific">Cannabis sativa</name>
    <name type="common">Hemp</name>
    <name type="synonym">Marijuana</name>
    <dbReference type="NCBI Taxonomy" id="3483"/>
    <lineage>
        <taxon>Eukaryota</taxon>
        <taxon>Viridiplantae</taxon>
        <taxon>Streptophyta</taxon>
        <taxon>Embryophyta</taxon>
        <taxon>Tracheophyta</taxon>
        <taxon>Spermatophyta</taxon>
        <taxon>Magnoliopsida</taxon>
        <taxon>eudicotyledons</taxon>
        <taxon>Gunneridae</taxon>
        <taxon>Pentapetalae</taxon>
        <taxon>rosids</taxon>
        <taxon>fabids</taxon>
        <taxon>Rosales</taxon>
        <taxon>Cannabaceae</taxon>
        <taxon>Cannabis</taxon>
    </lineage>
</organism>
<dbReference type="InterPro" id="IPR018973">
    <property type="entry name" value="MZB"/>
</dbReference>
<evidence type="ECO:0000256" key="1">
    <source>
        <dbReference type="ARBA" id="ARBA00022741"/>
    </source>
</evidence>
<dbReference type="InterPro" id="IPR027417">
    <property type="entry name" value="P-loop_NTPase"/>
</dbReference>
<proteinExistence type="predicted"/>
<dbReference type="InterPro" id="IPR055227">
    <property type="entry name" value="HRQ1_WHD"/>
</dbReference>
<evidence type="ECO:0000256" key="3">
    <source>
        <dbReference type="SAM" id="MobiDB-lite"/>
    </source>
</evidence>
<evidence type="ECO:0000313" key="6">
    <source>
        <dbReference type="EMBL" id="KAF4351529.1"/>
    </source>
</evidence>
<dbReference type="PROSITE" id="PS51194">
    <property type="entry name" value="HELICASE_CTER"/>
    <property type="match status" value="1"/>
</dbReference>
<sequence length="1215" mass="136546">MRWENLPTSLLPSPEERSRSWRFEGTTNLTELTSRSARGPLALTESARVLQNEEMDITMAETVQDIVVRTLSGESTIVSLPADSTIEHLKILLRQNFPAATRYPNFHLYFKANSLYPSYIHGVQLGLRSSISEQNISNGQFLVLVPFTKKPSNVIRQSDQSKSSVNTANANSISRFADQAWNEMMQDFSSLHDNAKTDNHSGQADSSNVNDREEKMAGNACPRFSEVKRRRGNNCGNGEKEEKKSCAGSNSSSHSGLKRCHVTNSLSPLEMVEHLRKGTGSYGQMLHVEDIRAREAISVEIPNNISQHMMNALKRMNVSKLYSHQAESIEASLAGKSVVISTTTSSGKSLCYNVPVLEALSQNMSLCALYLFPTKALAQDQLRALLLMTKELDCDLNIGVYDGDTYKGDRRWLRDNCRLLITNPDMLHLSILPYHRQFQRILSNLRFIVVDEAHAYKGAFGCHTALVLRRLRRLCAHVYGSDPSFVFSTATSGNPREHCMELANLPTIELIQNDGSPSARKQFIFWNPFFHRDNVSKKTHDSMNSINPDVENTRSYRPSLSSRPSYSRMVYAPDSTSVFPLPNGDTCITKKNDHPLKPPLVQALLDSSRQQGERFSQSRVSKPSIDFQTRFRYRFGHLPESMEFREAVLFINPTFSHLMEIVLKACPTFEVSLLFAEMVQHGLRCITFCKTRKQCELVLECTRDILRKSKVTSHLVDSICAYRAGYIAQARRGTRRSKNASKAWPQSLSMRLTPRPCEAYALGLKPLRRDRRTIERNFFSGALCGVAATNALELGIDVGHIDVTLHLGFPGSIASMWQQAGRAGRRERDSLAVYVAYGGPLDQYFMKNPKKFFGSPIECCHIDARNQQVLEQHLVCAALEHPLSLPYDEKYFDAGLSSAIVSLKNKGYISSNPSCDPLNKMWNYIGHEKMPSHSVSIRAIETEMYDVIDQKTGKTLEEIEESKAFFQVYEGGVYLHQGKSYLVRQLNLSSKTALCEEADLNYYTKPRDCTDIEVVAGNIAYPAQSSHIQFSRTAARADPCKVTTSWFGFFRVCKKSKEILDKVDFSLPKYSYMSQAVWAPVPQSTKLDVVKKNLNFRAGLHAASHALLNVVPLRVICDSSDLAPECANPRDTRYFPERILIYDKHPGGTGVSVQVQPFFMELLTAALELLISCHCSGDFGCPHCVQSFACKEYNEVLHKEAAIMIIKGVLDAEQL</sequence>
<dbReference type="SMART" id="SM00487">
    <property type="entry name" value="DEXDc"/>
    <property type="match status" value="1"/>
</dbReference>
<dbReference type="Pfam" id="PF09369">
    <property type="entry name" value="MZB"/>
    <property type="match status" value="1"/>
</dbReference>
<keyword evidence="2" id="KW-0067">ATP-binding</keyword>
<dbReference type="AlphaFoldDB" id="A0A7J6E1G2"/>
<reference evidence="6 7" key="1">
    <citation type="journal article" date="2020" name="bioRxiv">
        <title>Sequence and annotation of 42 cannabis genomes reveals extensive copy number variation in cannabinoid synthesis and pathogen resistance genes.</title>
        <authorList>
            <person name="Mckernan K.J."/>
            <person name="Helbert Y."/>
            <person name="Kane L.T."/>
            <person name="Ebling H."/>
            <person name="Zhang L."/>
            <person name="Liu B."/>
            <person name="Eaton Z."/>
            <person name="Mclaughlin S."/>
            <person name="Kingan S."/>
            <person name="Baybayan P."/>
            <person name="Concepcion G."/>
            <person name="Jordan M."/>
            <person name="Riva A."/>
            <person name="Barbazuk W."/>
            <person name="Harkins T."/>
        </authorList>
    </citation>
    <scope>NUCLEOTIDE SEQUENCE [LARGE SCALE GENOMIC DNA]</scope>
    <source>
        <strain evidence="7">cv. Jamaican Lion 4</strain>
        <tissue evidence="6">Leaf</tissue>
    </source>
</reference>
<dbReference type="Pfam" id="PF00270">
    <property type="entry name" value="DEAD"/>
    <property type="match status" value="1"/>
</dbReference>
<dbReference type="GO" id="GO:0005524">
    <property type="term" value="F:ATP binding"/>
    <property type="evidence" value="ECO:0007669"/>
    <property type="project" value="UniProtKB-KW"/>
</dbReference>
<evidence type="ECO:0000259" key="4">
    <source>
        <dbReference type="PROSITE" id="PS51192"/>
    </source>
</evidence>
<keyword evidence="1" id="KW-0547">Nucleotide-binding</keyword>
<dbReference type="InterPro" id="IPR014001">
    <property type="entry name" value="Helicase_ATP-bd"/>
</dbReference>
<dbReference type="GO" id="GO:0006289">
    <property type="term" value="P:nucleotide-excision repair"/>
    <property type="evidence" value="ECO:0007669"/>
    <property type="project" value="TreeGrafter"/>
</dbReference>
<dbReference type="SUPFAM" id="SSF52540">
    <property type="entry name" value="P-loop containing nucleoside triphosphate hydrolases"/>
    <property type="match status" value="1"/>
</dbReference>
<dbReference type="PANTHER" id="PTHR47957:SF3">
    <property type="entry name" value="ATP-DEPENDENT HELICASE HRQ1"/>
    <property type="match status" value="1"/>
</dbReference>
<evidence type="ECO:0000313" key="7">
    <source>
        <dbReference type="Proteomes" id="UP000525078"/>
    </source>
</evidence>
<dbReference type="PANTHER" id="PTHR47957">
    <property type="entry name" value="ATP-DEPENDENT HELICASE HRQ1"/>
    <property type="match status" value="1"/>
</dbReference>
<protein>
    <submittedName>
        <fullName evidence="6">Uncharacterized protein</fullName>
    </submittedName>
</protein>
<evidence type="ECO:0000259" key="5">
    <source>
        <dbReference type="PROSITE" id="PS51194"/>
    </source>
</evidence>
<name>A0A7J6E1G2_CANSA</name>
<gene>
    <name evidence="6" type="ORF">F8388_020735</name>
</gene>
<accession>A0A7J6E1G2</accession>
<comment type="caution">
    <text evidence="6">The sequence shown here is derived from an EMBL/GenBank/DDBJ whole genome shotgun (WGS) entry which is preliminary data.</text>
</comment>
<dbReference type="Gene3D" id="3.40.50.300">
    <property type="entry name" value="P-loop containing nucleotide triphosphate hydrolases"/>
    <property type="match status" value="2"/>
</dbReference>